<dbReference type="InterPro" id="IPR045465">
    <property type="entry name" value="Trans_reg_dom"/>
</dbReference>
<dbReference type="EMBL" id="CP065601">
    <property type="protein sequence ID" value="QPQ93883.1"/>
    <property type="molecule type" value="Genomic_DNA"/>
</dbReference>
<gene>
    <name evidence="2" type="ORF">I6H06_16990</name>
    <name evidence="3" type="ORF">NFI99_20335</name>
</gene>
<proteinExistence type="predicted"/>
<evidence type="ECO:0000313" key="5">
    <source>
        <dbReference type="Proteomes" id="UP001056386"/>
    </source>
</evidence>
<evidence type="ECO:0000313" key="4">
    <source>
        <dbReference type="Proteomes" id="UP000594892"/>
    </source>
</evidence>
<dbReference type="Pfam" id="PF20109">
    <property type="entry name" value="Trans_reg_dom"/>
    <property type="match status" value="1"/>
</dbReference>
<name>A0AAP9Y3P6_BURGL</name>
<reference evidence="3" key="2">
    <citation type="submission" date="2022-06" db="EMBL/GenBank/DDBJ databases">
        <title>Draft genome sequence of Burkholderia glumae strain GR20004 isolated from rice panicle showing bacterial panicle blight.</title>
        <authorList>
            <person name="Choi S.Y."/>
            <person name="Lee Y.H."/>
        </authorList>
    </citation>
    <scope>NUCLEOTIDE SEQUENCE</scope>
    <source>
        <strain evidence="3">GR20004</strain>
    </source>
</reference>
<dbReference type="AlphaFoldDB" id="A0AAP9Y3P6"/>
<protein>
    <recommendedName>
        <fullName evidence="1">Transcriptional regulator-like domain-containing protein</fullName>
    </recommendedName>
</protein>
<keyword evidence="5" id="KW-1185">Reference proteome</keyword>
<evidence type="ECO:0000259" key="1">
    <source>
        <dbReference type="Pfam" id="PF20109"/>
    </source>
</evidence>
<accession>A0AAP9Y3P6</accession>
<sequence length="375" mass="42983">MATHPVPAEHRFFIAREDWRDATRYPPSDLQDPSVGAWELLRRNNQYAQDFADWHQRVTDVPPVPFPKMSLRGYFCVPAPNPDTTYEQYRTEHPYHLVLPLLDHVRERWGITRLIDPTLTAAAVADLNPAREPRNKLAWLFACTTPEILNPPTHWPGKNYLNYLSVSMLASGFCTGTEIMVRLDFTGNFEAQVESLRRQVGAFFDSGTRSGTAVVERKKYTTADDTGQLDNSSILNTESLLPFRAVKPNWNTTPAKLKSIHYITRMADVIASLEAGTLEDQIREKRSHFPAVDISDLDLSIDPSCAFVSPSYIQEHWRVRKDLNLALNRYFKQHPFEDGRHGQRLINQWLDHAYQLVCGDHVLVARLAPPRPRKK</sequence>
<evidence type="ECO:0000313" key="2">
    <source>
        <dbReference type="EMBL" id="QPQ93883.1"/>
    </source>
</evidence>
<dbReference type="EMBL" id="CP099587">
    <property type="protein sequence ID" value="USS47218.1"/>
    <property type="molecule type" value="Genomic_DNA"/>
</dbReference>
<reference evidence="2 4" key="1">
    <citation type="submission" date="2020-12" db="EMBL/GenBank/DDBJ databases">
        <title>FDA dAtabase for Regulatory Grade micrObial Sequences (FDA-ARGOS): Supporting development and validation of Infectious Disease Dx tests.</title>
        <authorList>
            <person name="Minogue T."/>
            <person name="Wolcott M."/>
            <person name="Wasieloski L."/>
            <person name="Aguilar W."/>
            <person name="Moore D."/>
            <person name="Jaissle J."/>
            <person name="Tallon L."/>
            <person name="Sadzewicz L."/>
            <person name="Zhao X."/>
            <person name="Boylan J."/>
            <person name="Ott S."/>
            <person name="Bowen H."/>
            <person name="Vavikolanu K."/>
            <person name="Mehta A."/>
            <person name="Aluvathingal J."/>
            <person name="Nadendla S."/>
            <person name="Yan Y."/>
            <person name="Sichtig H."/>
        </authorList>
    </citation>
    <scope>NUCLEOTIDE SEQUENCE [LARGE SCALE GENOMIC DNA]</scope>
    <source>
        <strain evidence="2 4">FDAARGOS_949</strain>
    </source>
</reference>
<dbReference type="GeneID" id="45699078"/>
<dbReference type="Proteomes" id="UP000594892">
    <property type="component" value="Chromosome 2"/>
</dbReference>
<dbReference type="Proteomes" id="UP001056386">
    <property type="component" value="Chromosome 1"/>
</dbReference>
<feature type="domain" description="Transcriptional regulator-like" evidence="1">
    <location>
        <begin position="18"/>
        <end position="56"/>
    </location>
</feature>
<organism evidence="2 4">
    <name type="scientific">Burkholderia glumae</name>
    <name type="common">Pseudomonas glumae</name>
    <dbReference type="NCBI Taxonomy" id="337"/>
    <lineage>
        <taxon>Bacteria</taxon>
        <taxon>Pseudomonadati</taxon>
        <taxon>Pseudomonadota</taxon>
        <taxon>Betaproteobacteria</taxon>
        <taxon>Burkholderiales</taxon>
        <taxon>Burkholderiaceae</taxon>
        <taxon>Burkholderia</taxon>
    </lineage>
</organism>
<dbReference type="RefSeq" id="WP_127913959.1">
    <property type="nucleotide sequence ID" value="NZ_CP065601.1"/>
</dbReference>
<evidence type="ECO:0000313" key="3">
    <source>
        <dbReference type="EMBL" id="USS47218.1"/>
    </source>
</evidence>